<evidence type="ECO:0000313" key="5">
    <source>
        <dbReference type="Proteomes" id="UP000657200"/>
    </source>
</evidence>
<evidence type="ECO:0000313" key="3">
    <source>
        <dbReference type="EMBL" id="NHO38869.1"/>
    </source>
</evidence>
<dbReference type="STRING" id="431306.AGA_2475"/>
<dbReference type="PATRIC" id="fig|431306.5.peg.2552"/>
<sequence>MTSRLASRFSAPLPHVFSRAALASLLALGGCGYYSSRVAHKGQLVVLGMTNEDLQACIGVPDKMQTINKHVQIYQYTRGTNIPATNDSTLIPLQTLVNLTQTTLGGAGATCVASIRLVDGRVTDMHYSGDNDQMIGSDGVCSTIVKGCLNTPVASGHNVSSNIFGPVSAFHAPDISQYTKQQKMVLPKEPTEPDTQPAGPAPTTQPTAP</sequence>
<dbReference type="PROSITE" id="PS51257">
    <property type="entry name" value="PROKAR_LIPOPROTEIN"/>
    <property type="match status" value="1"/>
</dbReference>
<evidence type="ECO:0008006" key="6">
    <source>
        <dbReference type="Google" id="ProtNLM"/>
    </source>
</evidence>
<feature type="compositionally biased region" description="Low complexity" evidence="1">
    <location>
        <begin position="193"/>
        <end position="209"/>
    </location>
</feature>
<protein>
    <recommendedName>
        <fullName evidence="6">Lipoprotein</fullName>
    </recommendedName>
</protein>
<organism evidence="2 4">
    <name type="scientific">Acetobacter ghanensis</name>
    <dbReference type="NCBI Taxonomy" id="431306"/>
    <lineage>
        <taxon>Bacteria</taxon>
        <taxon>Pseudomonadati</taxon>
        <taxon>Pseudomonadota</taxon>
        <taxon>Alphaproteobacteria</taxon>
        <taxon>Acetobacterales</taxon>
        <taxon>Acetobacteraceae</taxon>
        <taxon>Acetobacter</taxon>
    </lineage>
</organism>
<reference evidence="4" key="2">
    <citation type="submission" date="2014-09" db="EMBL/GenBank/DDBJ databases">
        <authorList>
            <person name="Illeghems K.G."/>
        </authorList>
    </citation>
    <scope>NUCLEOTIDE SEQUENCE [LARGE SCALE GENOMIC DNA]</scope>
    <source>
        <strain evidence="4">LMG 23848T</strain>
    </source>
</reference>
<accession>A0A0U5F7U5</accession>
<proteinExistence type="predicted"/>
<reference evidence="2" key="1">
    <citation type="submission" date="2014-09" db="EMBL/GenBank/DDBJ databases">
        <authorList>
            <person name="Magalhaes I.L.F."/>
            <person name="Oliveira U."/>
            <person name="Santos F.R."/>
            <person name="Vidigal T.H.D.A."/>
            <person name="Brescovit A.D."/>
            <person name="Santos A.J."/>
        </authorList>
    </citation>
    <scope>NUCLEOTIDE SEQUENCE</scope>
    <source>
        <strain evidence="2">LMG 23848T</strain>
    </source>
</reference>
<dbReference type="EMBL" id="LN609302">
    <property type="protein sequence ID" value="CEF57161.1"/>
    <property type="molecule type" value="Genomic_DNA"/>
</dbReference>
<gene>
    <name evidence="2" type="ORF">AGA_2475</name>
    <name evidence="3" type="ORF">GOB80_04055</name>
</gene>
<name>A0A0U5F7U5_9PROT</name>
<dbReference type="RefSeq" id="WP_059024426.1">
    <property type="nucleotide sequence ID" value="NZ_JBNZCO010000002.1"/>
</dbReference>
<dbReference type="Proteomes" id="UP000657200">
    <property type="component" value="Unassembled WGS sequence"/>
</dbReference>
<dbReference type="Proteomes" id="UP000068250">
    <property type="component" value="Chromosome I"/>
</dbReference>
<evidence type="ECO:0000256" key="1">
    <source>
        <dbReference type="SAM" id="MobiDB-lite"/>
    </source>
</evidence>
<evidence type="ECO:0000313" key="2">
    <source>
        <dbReference type="EMBL" id="CEF57161.1"/>
    </source>
</evidence>
<evidence type="ECO:0000313" key="4">
    <source>
        <dbReference type="Proteomes" id="UP000068250"/>
    </source>
</evidence>
<keyword evidence="5" id="KW-1185">Reference proteome</keyword>
<reference evidence="3 5" key="3">
    <citation type="journal article" date="2020" name="Int. J. Syst. Evol. Microbiol.">
        <title>Novel acetic acid bacteria from cider fermentations: Acetobacter conturbans sp. nov. and Acetobacter fallax sp. nov.</title>
        <authorList>
            <person name="Sombolestani A.S."/>
            <person name="Cleenwerck I."/>
            <person name="Cnockaert M."/>
            <person name="Borremans W."/>
            <person name="Wieme A.D."/>
            <person name="De Vuyst L."/>
            <person name="Vandamme P."/>
        </authorList>
    </citation>
    <scope>NUCLEOTIDE SEQUENCE [LARGE SCALE GENOMIC DNA]</scope>
    <source>
        <strain evidence="3 5">LMG 23848</strain>
    </source>
</reference>
<feature type="region of interest" description="Disordered" evidence="1">
    <location>
        <begin position="181"/>
        <end position="209"/>
    </location>
</feature>
<dbReference type="OrthoDB" id="7225623at2"/>
<dbReference type="AlphaFoldDB" id="A0A0U5F7U5"/>
<dbReference type="EMBL" id="WOTE01000002">
    <property type="protein sequence ID" value="NHO38869.1"/>
    <property type="molecule type" value="Genomic_DNA"/>
</dbReference>